<dbReference type="PROSITE" id="PS00018">
    <property type="entry name" value="EF_HAND_1"/>
    <property type="match status" value="4"/>
</dbReference>
<organism evidence="2 3">
    <name type="scientific">Autumnicola tepida</name>
    <dbReference type="NCBI Taxonomy" id="3075595"/>
    <lineage>
        <taxon>Bacteria</taxon>
        <taxon>Pseudomonadati</taxon>
        <taxon>Bacteroidota</taxon>
        <taxon>Flavobacteriia</taxon>
        <taxon>Flavobacteriales</taxon>
        <taxon>Flavobacteriaceae</taxon>
        <taxon>Autumnicola</taxon>
    </lineage>
</organism>
<protein>
    <submittedName>
        <fullName evidence="2">EF-hand domain-containing protein</fullName>
    </submittedName>
</protein>
<keyword evidence="3" id="KW-1185">Reference proteome</keyword>
<dbReference type="InterPro" id="IPR002048">
    <property type="entry name" value="EF_hand_dom"/>
</dbReference>
<dbReference type="PROSITE" id="PS51257">
    <property type="entry name" value="PROKAR_LIPOPROTEIN"/>
    <property type="match status" value="1"/>
</dbReference>
<feature type="domain" description="EF-hand" evidence="1">
    <location>
        <begin position="155"/>
        <end position="190"/>
    </location>
</feature>
<name>A0ABU3CBC5_9FLAO</name>
<dbReference type="InterPro" id="IPR018247">
    <property type="entry name" value="EF_Hand_1_Ca_BS"/>
</dbReference>
<dbReference type="PROSITE" id="PS50222">
    <property type="entry name" value="EF_HAND_2"/>
    <property type="match status" value="2"/>
</dbReference>
<dbReference type="Proteomes" id="UP001262889">
    <property type="component" value="Unassembled WGS sequence"/>
</dbReference>
<comment type="caution">
    <text evidence="2">The sequence shown here is derived from an EMBL/GenBank/DDBJ whole genome shotgun (WGS) entry which is preliminary data.</text>
</comment>
<dbReference type="InterPro" id="IPR055706">
    <property type="entry name" value="Slg1/2_DUF7282"/>
</dbReference>
<reference evidence="2 3" key="1">
    <citation type="submission" date="2023-09" db="EMBL/GenBank/DDBJ databases">
        <authorList>
            <person name="Rey-Velasco X."/>
        </authorList>
    </citation>
    <scope>NUCLEOTIDE SEQUENCE [LARGE SCALE GENOMIC DNA]</scope>
    <source>
        <strain evidence="2 3">F363</strain>
    </source>
</reference>
<dbReference type="RefSeq" id="WP_311535260.1">
    <property type="nucleotide sequence ID" value="NZ_JAVRHQ010000015.1"/>
</dbReference>
<dbReference type="Gene3D" id="1.10.238.10">
    <property type="entry name" value="EF-hand"/>
    <property type="match status" value="2"/>
</dbReference>
<evidence type="ECO:0000313" key="2">
    <source>
        <dbReference type="EMBL" id="MDT0643640.1"/>
    </source>
</evidence>
<dbReference type="SUPFAM" id="SSF47473">
    <property type="entry name" value="EF-hand"/>
    <property type="match status" value="1"/>
</dbReference>
<dbReference type="EMBL" id="JAVRHQ010000015">
    <property type="protein sequence ID" value="MDT0643640.1"/>
    <property type="molecule type" value="Genomic_DNA"/>
</dbReference>
<proteinExistence type="predicted"/>
<accession>A0ABU3CBC5</accession>
<evidence type="ECO:0000259" key="1">
    <source>
        <dbReference type="PROSITE" id="PS50222"/>
    </source>
</evidence>
<dbReference type="Pfam" id="PF13202">
    <property type="entry name" value="EF-hand_5"/>
    <property type="match status" value="2"/>
</dbReference>
<evidence type="ECO:0000313" key="3">
    <source>
        <dbReference type="Proteomes" id="UP001262889"/>
    </source>
</evidence>
<feature type="domain" description="EF-hand" evidence="1">
    <location>
        <begin position="239"/>
        <end position="268"/>
    </location>
</feature>
<sequence length="323" mass="35628">MTMKAMMNVETYTKYFLILFLSLGIVSCDDDDDVIDDDEDYTGSITAMDQTISQTDNTIMVQSVTVGQNSWLVAVNSGDENTDNFIVDPVMIEEGTESDIMLTFNEDANLMEGDNEIVLKLYAESDDGILGEWDIDDEPITDTSGLLASETITVTMEAMETSAFNDYDTNGDGYLDADEVAGTYQNDFSNWDTDADGSLSDEEFSNTTFGNTDANGDDMIDEDEWNAGNTSMYGNYSGDNTFADYDTDANGTIDSDEWSTGYADSNWYGTYDADTSGSVTEDEWNTGLYNDWDTDADGMINEDEYNNYSGYTGSWSTTTGTTM</sequence>
<dbReference type="InterPro" id="IPR011992">
    <property type="entry name" value="EF-hand-dom_pair"/>
</dbReference>
<dbReference type="Pfam" id="PF23951">
    <property type="entry name" value="DUF7282"/>
    <property type="match status" value="1"/>
</dbReference>
<gene>
    <name evidence="2" type="ORF">RM553_12425</name>
</gene>